<dbReference type="InterPro" id="IPR007372">
    <property type="entry name" value="Lipid/polyisoprenoid-bd_YceI"/>
</dbReference>
<dbReference type="InterPro" id="IPR036761">
    <property type="entry name" value="TTHA0802/YceI-like_sf"/>
</dbReference>
<dbReference type="PANTHER" id="PTHR34406:SF1">
    <property type="entry name" value="PROTEIN YCEI"/>
    <property type="match status" value="1"/>
</dbReference>
<feature type="signal peptide" evidence="1">
    <location>
        <begin position="1"/>
        <end position="19"/>
    </location>
</feature>
<evidence type="ECO:0000313" key="4">
    <source>
        <dbReference type="Proteomes" id="UP001162741"/>
    </source>
</evidence>
<dbReference type="SMART" id="SM00867">
    <property type="entry name" value="YceI"/>
    <property type="match status" value="1"/>
</dbReference>
<evidence type="ECO:0000256" key="1">
    <source>
        <dbReference type="SAM" id="SignalP"/>
    </source>
</evidence>
<proteinExistence type="predicted"/>
<dbReference type="EMBL" id="CP107006">
    <property type="protein sequence ID" value="UYQ92232.1"/>
    <property type="molecule type" value="Genomic_DNA"/>
</dbReference>
<dbReference type="Pfam" id="PF04264">
    <property type="entry name" value="YceI"/>
    <property type="match status" value="1"/>
</dbReference>
<evidence type="ECO:0000313" key="3">
    <source>
        <dbReference type="EMBL" id="UYQ92232.1"/>
    </source>
</evidence>
<dbReference type="RefSeq" id="WP_264280527.1">
    <property type="nucleotide sequence ID" value="NZ_CP107006.1"/>
</dbReference>
<accession>A0ABY6IXW1</accession>
<sequence length="189" mass="20541">MKKITFIAASLVFSVSAFAQTWKLDAAHSRVGFSLVHMGVNEFHGSFKQTDAVITSSKADFTDATIEIKAEVANINTDNSQRDQHLQKEDMLDAAKFNAIAFKSTTFKKTGAKTYDVAGELTFHGVTKPVTLKAELVGTTTHPMNKKEIAGFKVTGSFKRSDFGVAPGMPEAMLSDVVKIEADTEFIKG</sequence>
<gene>
    <name evidence="3" type="ORF">MKQ68_19280</name>
</gene>
<name>A0ABY6IXW1_9BACT</name>
<feature type="domain" description="Lipid/polyisoprenoid-binding YceI-like" evidence="2">
    <location>
        <begin position="21"/>
        <end position="187"/>
    </location>
</feature>
<keyword evidence="4" id="KW-1185">Reference proteome</keyword>
<organism evidence="3 4">
    <name type="scientific">Chitinophaga horti</name>
    <dbReference type="NCBI Taxonomy" id="2920382"/>
    <lineage>
        <taxon>Bacteria</taxon>
        <taxon>Pseudomonadati</taxon>
        <taxon>Bacteroidota</taxon>
        <taxon>Chitinophagia</taxon>
        <taxon>Chitinophagales</taxon>
        <taxon>Chitinophagaceae</taxon>
        <taxon>Chitinophaga</taxon>
    </lineage>
</organism>
<keyword evidence="1" id="KW-0732">Signal</keyword>
<dbReference type="SUPFAM" id="SSF101874">
    <property type="entry name" value="YceI-like"/>
    <property type="match status" value="1"/>
</dbReference>
<dbReference type="PANTHER" id="PTHR34406">
    <property type="entry name" value="PROTEIN YCEI"/>
    <property type="match status" value="1"/>
</dbReference>
<dbReference type="Proteomes" id="UP001162741">
    <property type="component" value="Chromosome"/>
</dbReference>
<feature type="chain" id="PRO_5046919339" evidence="1">
    <location>
        <begin position="20"/>
        <end position="189"/>
    </location>
</feature>
<reference evidence="3" key="1">
    <citation type="submission" date="2022-10" db="EMBL/GenBank/DDBJ databases">
        <title>Chitinophaga sp. nov., isolated from soil.</title>
        <authorList>
            <person name="Jeon C.O."/>
        </authorList>
    </citation>
    <scope>NUCLEOTIDE SEQUENCE</scope>
    <source>
        <strain evidence="3">R8</strain>
    </source>
</reference>
<evidence type="ECO:0000259" key="2">
    <source>
        <dbReference type="SMART" id="SM00867"/>
    </source>
</evidence>
<protein>
    <submittedName>
        <fullName evidence="3">YceI family protein</fullName>
    </submittedName>
</protein>
<dbReference type="Gene3D" id="2.40.128.110">
    <property type="entry name" value="Lipid/polyisoprenoid-binding, YceI-like"/>
    <property type="match status" value="1"/>
</dbReference>